<reference evidence="2" key="1">
    <citation type="journal article" date="2023" name="DNA Res.">
        <title>Chromosome-level genome assembly of Phrynocephalus forsythii using third-generation DNA sequencing and Hi-C analysis.</title>
        <authorList>
            <person name="Qi Y."/>
            <person name="Zhao W."/>
            <person name="Zhao Y."/>
            <person name="Niu C."/>
            <person name="Cao S."/>
            <person name="Zhang Y."/>
        </authorList>
    </citation>
    <scope>NUCLEOTIDE SEQUENCE</scope>
    <source>
        <tissue evidence="2">Muscle</tissue>
    </source>
</reference>
<sequence length="326" mass="35942">MVLLPDSNHHSAIREDLAVGMQELAFLVRLLLLPWLYDEQTCAQTRRHVAKASRHFSEAEQKLEARLLLVDSQLEALLTMKKFIQDDLQEKKGDLADLRTQIAALWEAHRKSQEMLEAAEAHLAGTKEQLHFAHEEVAKNRAGWEIGTRMMILPGLGSLIGASLVVGYQAALDAAENLVSEAQQAVDQNLVEIAGHKDELARLSRKEEEVQAEINTMDQKISQIQAQCGEVLAFQREVTTQQSGIRKCLSVLDLLAGKIQAAAVMSSHTCIPEFLMDILGEVGTVVGGQEGEAFQNDKEIQASILEINKAVNAMRARAGESLPIDP</sequence>
<dbReference type="AlphaFoldDB" id="A0A9Q0XJT4"/>
<evidence type="ECO:0000313" key="3">
    <source>
        <dbReference type="Proteomes" id="UP001142489"/>
    </source>
</evidence>
<accession>A0A9Q0XJT4</accession>
<name>A0A9Q0XJT4_9SAUR</name>
<evidence type="ECO:0000313" key="2">
    <source>
        <dbReference type="EMBL" id="KAJ7317299.1"/>
    </source>
</evidence>
<feature type="coiled-coil region" evidence="1">
    <location>
        <begin position="165"/>
        <end position="227"/>
    </location>
</feature>
<feature type="coiled-coil region" evidence="1">
    <location>
        <begin position="81"/>
        <end position="136"/>
    </location>
</feature>
<dbReference type="Proteomes" id="UP001142489">
    <property type="component" value="Unassembled WGS sequence"/>
</dbReference>
<dbReference type="OrthoDB" id="10260387at2759"/>
<proteinExistence type="predicted"/>
<comment type="caution">
    <text evidence="2">The sequence shown here is derived from an EMBL/GenBank/DDBJ whole genome shotgun (WGS) entry which is preliminary data.</text>
</comment>
<organism evidence="2 3">
    <name type="scientific">Phrynocephalus forsythii</name>
    <dbReference type="NCBI Taxonomy" id="171643"/>
    <lineage>
        <taxon>Eukaryota</taxon>
        <taxon>Metazoa</taxon>
        <taxon>Chordata</taxon>
        <taxon>Craniata</taxon>
        <taxon>Vertebrata</taxon>
        <taxon>Euteleostomi</taxon>
        <taxon>Lepidosauria</taxon>
        <taxon>Squamata</taxon>
        <taxon>Bifurcata</taxon>
        <taxon>Unidentata</taxon>
        <taxon>Episquamata</taxon>
        <taxon>Toxicofera</taxon>
        <taxon>Iguania</taxon>
        <taxon>Acrodonta</taxon>
        <taxon>Agamidae</taxon>
        <taxon>Agaminae</taxon>
        <taxon>Phrynocephalus</taxon>
    </lineage>
</organism>
<evidence type="ECO:0000256" key="1">
    <source>
        <dbReference type="SAM" id="Coils"/>
    </source>
</evidence>
<keyword evidence="3" id="KW-1185">Reference proteome</keyword>
<gene>
    <name evidence="2" type="ORF">JRQ81_003461</name>
</gene>
<protein>
    <submittedName>
        <fullName evidence="2">Uncharacterized protein</fullName>
    </submittedName>
</protein>
<keyword evidence="1" id="KW-0175">Coiled coil</keyword>
<dbReference type="EMBL" id="JAPFRF010000011">
    <property type="protein sequence ID" value="KAJ7317299.1"/>
    <property type="molecule type" value="Genomic_DNA"/>
</dbReference>